<proteinExistence type="predicted"/>
<accession>A0A8J8SVH5</accession>
<dbReference type="AlphaFoldDB" id="A0A8J8SVH5"/>
<evidence type="ECO:0000313" key="1">
    <source>
        <dbReference type="EMBL" id="TNV72392.1"/>
    </source>
</evidence>
<reference evidence="1" key="1">
    <citation type="submission" date="2019-06" db="EMBL/GenBank/DDBJ databases">
        <authorList>
            <person name="Zheng W."/>
        </authorList>
    </citation>
    <scope>NUCLEOTIDE SEQUENCE</scope>
    <source>
        <strain evidence="1">QDHG01</strain>
    </source>
</reference>
<dbReference type="Proteomes" id="UP000785679">
    <property type="component" value="Unassembled WGS sequence"/>
</dbReference>
<sequence length="116" mass="13633">MNQQMAEKYKQLLNLEKAKESIPIAKPALQSVKPQQFFTSLQAAIAHFRPYYTRHSVTQFPPWCFLYDPWWPPHTFQPTSSLQRATFHHQEIGRHLLLPQAPGDRASLPRFHAHHH</sequence>
<dbReference type="EMBL" id="RRYP01022566">
    <property type="protein sequence ID" value="TNV72392.1"/>
    <property type="molecule type" value="Genomic_DNA"/>
</dbReference>
<gene>
    <name evidence="1" type="ORF">FGO68_gene16875</name>
</gene>
<keyword evidence="2" id="KW-1185">Reference proteome</keyword>
<evidence type="ECO:0000313" key="2">
    <source>
        <dbReference type="Proteomes" id="UP000785679"/>
    </source>
</evidence>
<organism evidence="1 2">
    <name type="scientific">Halteria grandinella</name>
    <dbReference type="NCBI Taxonomy" id="5974"/>
    <lineage>
        <taxon>Eukaryota</taxon>
        <taxon>Sar</taxon>
        <taxon>Alveolata</taxon>
        <taxon>Ciliophora</taxon>
        <taxon>Intramacronucleata</taxon>
        <taxon>Spirotrichea</taxon>
        <taxon>Stichotrichia</taxon>
        <taxon>Sporadotrichida</taxon>
        <taxon>Halteriidae</taxon>
        <taxon>Halteria</taxon>
    </lineage>
</organism>
<protein>
    <submittedName>
        <fullName evidence="1">Uncharacterized protein</fullName>
    </submittedName>
</protein>
<name>A0A8J8SVH5_HALGN</name>
<comment type="caution">
    <text evidence="1">The sequence shown here is derived from an EMBL/GenBank/DDBJ whole genome shotgun (WGS) entry which is preliminary data.</text>
</comment>